<feature type="transmembrane region" description="Helical" evidence="1">
    <location>
        <begin position="20"/>
        <end position="43"/>
    </location>
</feature>
<dbReference type="Pfam" id="PF10027">
    <property type="entry name" value="DUF2269"/>
    <property type="match status" value="1"/>
</dbReference>
<keyword evidence="1" id="KW-0812">Transmembrane</keyword>
<accession>A0A7W6RYU4</accession>
<name>A0A7W6RYU4_9PROT</name>
<sequence length="167" mass="18210">MVPETPPDSLLGLDYAAWHVVHVVAVVVFLGNVTTAAVWKALADRTRHPPTVAYAQRLVTLTDWLFTGAGGAVVLVSGYAMAWLAGWGDLGPAWLRWSLGLLALSWLVWVAALIPCQIAQARMARGFADGTPIPPRYWRLARIWLWVGTLDLVPLYAAVAVMILKPS</sequence>
<gene>
    <name evidence="2" type="ORF">GGD88_001285</name>
</gene>
<dbReference type="AlphaFoldDB" id="A0A7W6RYU4"/>
<evidence type="ECO:0000313" key="2">
    <source>
        <dbReference type="EMBL" id="MBB4285566.1"/>
    </source>
</evidence>
<organism evidence="2 3">
    <name type="scientific">Roseospira goensis</name>
    <dbReference type="NCBI Taxonomy" id="391922"/>
    <lineage>
        <taxon>Bacteria</taxon>
        <taxon>Pseudomonadati</taxon>
        <taxon>Pseudomonadota</taxon>
        <taxon>Alphaproteobacteria</taxon>
        <taxon>Rhodospirillales</taxon>
        <taxon>Rhodospirillaceae</taxon>
        <taxon>Roseospira</taxon>
    </lineage>
</organism>
<feature type="transmembrane region" description="Helical" evidence="1">
    <location>
        <begin position="64"/>
        <end position="85"/>
    </location>
</feature>
<dbReference type="RefSeq" id="WP_221237034.1">
    <property type="nucleotide sequence ID" value="NZ_JACIGI010000008.1"/>
</dbReference>
<proteinExistence type="predicted"/>
<feature type="transmembrane region" description="Helical" evidence="1">
    <location>
        <begin position="97"/>
        <end position="116"/>
    </location>
</feature>
<reference evidence="2 3" key="1">
    <citation type="submission" date="2020-08" db="EMBL/GenBank/DDBJ databases">
        <title>Genome sequencing of Purple Non-Sulfur Bacteria from various extreme environments.</title>
        <authorList>
            <person name="Mayer M."/>
        </authorList>
    </citation>
    <scope>NUCLEOTIDE SEQUENCE [LARGE SCALE GENOMIC DNA]</scope>
    <source>
        <strain evidence="2 3">JA135</strain>
    </source>
</reference>
<dbReference type="EMBL" id="JACIGI010000008">
    <property type="protein sequence ID" value="MBB4285566.1"/>
    <property type="molecule type" value="Genomic_DNA"/>
</dbReference>
<feature type="transmembrane region" description="Helical" evidence="1">
    <location>
        <begin position="143"/>
        <end position="164"/>
    </location>
</feature>
<keyword evidence="3" id="KW-1185">Reference proteome</keyword>
<dbReference type="Proteomes" id="UP000555728">
    <property type="component" value="Unassembled WGS sequence"/>
</dbReference>
<evidence type="ECO:0000256" key="1">
    <source>
        <dbReference type="SAM" id="Phobius"/>
    </source>
</evidence>
<keyword evidence="1" id="KW-0472">Membrane</keyword>
<dbReference type="InterPro" id="IPR018729">
    <property type="entry name" value="DUF2269_transmembrane"/>
</dbReference>
<evidence type="ECO:0000313" key="3">
    <source>
        <dbReference type="Proteomes" id="UP000555728"/>
    </source>
</evidence>
<keyword evidence="1" id="KW-1133">Transmembrane helix</keyword>
<protein>
    <submittedName>
        <fullName evidence="2">Putative membrane protein</fullName>
    </submittedName>
</protein>
<comment type="caution">
    <text evidence="2">The sequence shown here is derived from an EMBL/GenBank/DDBJ whole genome shotgun (WGS) entry which is preliminary data.</text>
</comment>